<keyword evidence="2" id="KW-1185">Reference proteome</keyword>
<evidence type="ECO:0000313" key="1">
    <source>
        <dbReference type="EMBL" id="GAP38479.1"/>
    </source>
</evidence>
<sequence>MRFSLTKNHWCTSPRPREAGVVPARSVCSRPGRPGCQRPVPL</sequence>
<dbReference type="EMBL" id="BBYR01000077">
    <property type="protein sequence ID" value="GAP38479.1"/>
    <property type="molecule type" value="Genomic_DNA"/>
</dbReference>
<proteinExistence type="predicted"/>
<protein>
    <submittedName>
        <fullName evidence="1">Uncharacterized protein</fullName>
    </submittedName>
</protein>
<reference evidence="1 2" key="2">
    <citation type="journal article" date="2016" name="Science">
        <title>A bacterium that degrades and assimilates poly(ethylene terephthalate).</title>
        <authorList>
            <person name="Yoshida S."/>
            <person name="Hiraga K."/>
            <person name="Takehana T."/>
            <person name="Taniguchi I."/>
            <person name="Yamaji H."/>
            <person name="Maeda Y."/>
            <person name="Toyohara K."/>
            <person name="Miyamoto K."/>
            <person name="Kimura Y."/>
            <person name="Oda K."/>
        </authorList>
    </citation>
    <scope>NUCLEOTIDE SEQUENCE [LARGE SCALE GENOMIC DNA]</scope>
    <source>
        <strain evidence="2">NBRC 110686 / TISTR 2288 / 201-F6</strain>
    </source>
</reference>
<organism evidence="1 2">
    <name type="scientific">Piscinibacter sakaiensis</name>
    <name type="common">Ideonella sakaiensis</name>
    <dbReference type="NCBI Taxonomy" id="1547922"/>
    <lineage>
        <taxon>Bacteria</taxon>
        <taxon>Pseudomonadati</taxon>
        <taxon>Pseudomonadota</taxon>
        <taxon>Betaproteobacteria</taxon>
        <taxon>Burkholderiales</taxon>
        <taxon>Sphaerotilaceae</taxon>
        <taxon>Piscinibacter</taxon>
    </lineage>
</organism>
<name>A0A0K8P7H7_PISS1</name>
<comment type="caution">
    <text evidence="1">The sequence shown here is derived from an EMBL/GenBank/DDBJ whole genome shotgun (WGS) entry which is preliminary data.</text>
</comment>
<gene>
    <name evidence="1" type="ORF">ISF6_4937</name>
</gene>
<accession>A0A0K8P7H7</accession>
<dbReference type="Proteomes" id="UP000037660">
    <property type="component" value="Unassembled WGS sequence"/>
</dbReference>
<reference evidence="2" key="1">
    <citation type="submission" date="2015-07" db="EMBL/GenBank/DDBJ databases">
        <title>Discovery of a poly(ethylene terephthalate assimilation.</title>
        <authorList>
            <person name="Yoshida S."/>
            <person name="Hiraga K."/>
            <person name="Takehana T."/>
            <person name="Taniguchi I."/>
            <person name="Yamaji H."/>
            <person name="Maeda Y."/>
            <person name="Toyohara K."/>
            <person name="Miyamoto K."/>
            <person name="Kimura Y."/>
            <person name="Oda K."/>
        </authorList>
    </citation>
    <scope>NUCLEOTIDE SEQUENCE [LARGE SCALE GENOMIC DNA]</scope>
    <source>
        <strain evidence="2">NBRC 110686 / TISTR 2288 / 201-F6</strain>
    </source>
</reference>
<dbReference type="STRING" id="1547922.ISF6_4937"/>
<dbReference type="AlphaFoldDB" id="A0A0K8P7H7"/>
<evidence type="ECO:0000313" key="2">
    <source>
        <dbReference type="Proteomes" id="UP000037660"/>
    </source>
</evidence>